<feature type="domain" description="RNA polymerase sigma factor 70 region 4 type 2" evidence="6">
    <location>
        <begin position="118"/>
        <end position="171"/>
    </location>
</feature>
<dbReference type="SUPFAM" id="SSF88659">
    <property type="entry name" value="Sigma3 and sigma4 domains of RNA polymerase sigma factors"/>
    <property type="match status" value="1"/>
</dbReference>
<comment type="similarity">
    <text evidence="1">Belongs to the sigma-70 factor family. ECF subfamily.</text>
</comment>
<dbReference type="SUPFAM" id="SSF88946">
    <property type="entry name" value="Sigma2 domain of RNA polymerase sigma factors"/>
    <property type="match status" value="1"/>
</dbReference>
<organism evidence="7 8">
    <name type="scientific">Candidatus Bacteroides avicola</name>
    <dbReference type="NCBI Taxonomy" id="2838468"/>
    <lineage>
        <taxon>Bacteria</taxon>
        <taxon>Pseudomonadati</taxon>
        <taxon>Bacteroidota</taxon>
        <taxon>Bacteroidia</taxon>
        <taxon>Bacteroidales</taxon>
        <taxon>Bacteroidaceae</taxon>
        <taxon>Bacteroides</taxon>
    </lineage>
</organism>
<keyword evidence="2" id="KW-0805">Transcription regulation</keyword>
<comment type="caution">
    <text evidence="7">The sequence shown here is derived from an EMBL/GenBank/DDBJ whole genome shotgun (WGS) entry which is preliminary data.</text>
</comment>
<dbReference type="NCBIfam" id="TIGR02937">
    <property type="entry name" value="sigma70-ECF"/>
    <property type="match status" value="1"/>
</dbReference>
<dbReference type="GO" id="GO:0003677">
    <property type="term" value="F:DNA binding"/>
    <property type="evidence" value="ECO:0007669"/>
    <property type="project" value="InterPro"/>
</dbReference>
<dbReference type="Pfam" id="PF04542">
    <property type="entry name" value="Sigma70_r2"/>
    <property type="match status" value="1"/>
</dbReference>
<feature type="domain" description="RNA polymerase sigma-70 region 2" evidence="5">
    <location>
        <begin position="23"/>
        <end position="87"/>
    </location>
</feature>
<accession>A0A9D2HYI0</accession>
<dbReference type="AlphaFoldDB" id="A0A9D2HYI0"/>
<dbReference type="EMBL" id="DWZI01000060">
    <property type="protein sequence ID" value="HJA86871.1"/>
    <property type="molecule type" value="Genomic_DNA"/>
</dbReference>
<evidence type="ECO:0000256" key="4">
    <source>
        <dbReference type="ARBA" id="ARBA00023163"/>
    </source>
</evidence>
<dbReference type="InterPro" id="IPR013249">
    <property type="entry name" value="RNA_pol_sigma70_r4_t2"/>
</dbReference>
<dbReference type="Pfam" id="PF08281">
    <property type="entry name" value="Sigma70_r4_2"/>
    <property type="match status" value="1"/>
</dbReference>
<dbReference type="InterPro" id="IPR014284">
    <property type="entry name" value="RNA_pol_sigma-70_dom"/>
</dbReference>
<reference evidence="7" key="2">
    <citation type="submission" date="2021-04" db="EMBL/GenBank/DDBJ databases">
        <authorList>
            <person name="Gilroy R."/>
        </authorList>
    </citation>
    <scope>NUCLEOTIDE SEQUENCE</scope>
    <source>
        <strain evidence="7">ChiHjej12B11-9795</strain>
    </source>
</reference>
<reference evidence="7" key="1">
    <citation type="journal article" date="2021" name="PeerJ">
        <title>Extensive microbial diversity within the chicken gut microbiome revealed by metagenomics and culture.</title>
        <authorList>
            <person name="Gilroy R."/>
            <person name="Ravi A."/>
            <person name="Getino M."/>
            <person name="Pursley I."/>
            <person name="Horton D.L."/>
            <person name="Alikhan N.F."/>
            <person name="Baker D."/>
            <person name="Gharbi K."/>
            <person name="Hall N."/>
            <person name="Watson M."/>
            <person name="Adriaenssens E.M."/>
            <person name="Foster-Nyarko E."/>
            <person name="Jarju S."/>
            <person name="Secka A."/>
            <person name="Antonio M."/>
            <person name="Oren A."/>
            <person name="Chaudhuri R.R."/>
            <person name="La Ragione R."/>
            <person name="Hildebrand F."/>
            <person name="Pallen M.J."/>
        </authorList>
    </citation>
    <scope>NUCLEOTIDE SEQUENCE</scope>
    <source>
        <strain evidence="7">ChiHjej12B11-9795</strain>
    </source>
</reference>
<dbReference type="NCBIfam" id="TIGR02985">
    <property type="entry name" value="Sig70_bacteroi1"/>
    <property type="match status" value="1"/>
</dbReference>
<evidence type="ECO:0000256" key="3">
    <source>
        <dbReference type="ARBA" id="ARBA00023082"/>
    </source>
</evidence>
<dbReference type="InterPro" id="IPR013325">
    <property type="entry name" value="RNA_pol_sigma_r2"/>
</dbReference>
<protein>
    <submittedName>
        <fullName evidence="7">RNA polymerase sigma-70 factor</fullName>
    </submittedName>
</protein>
<keyword evidence="4" id="KW-0804">Transcription</keyword>
<dbReference type="InterPro" id="IPR007627">
    <property type="entry name" value="RNA_pol_sigma70_r2"/>
</dbReference>
<sequence>MEDEKDMLLRLKNGDTEAFACVYRRYWRKVYRFASLYITLPADVEEVVQDVFLSLWKKRGTIEVEQGLDGYLFIATRNTVFNHLRRHFNYSFYRATVEEAVGNSYNNVEEDLHVAELRQRLYSLLGSMPTRRREVFLLSREGQFSYKEIAVRLGIAEKTVERHINEALKYLRQYLLES</sequence>
<dbReference type="GO" id="GO:0006352">
    <property type="term" value="P:DNA-templated transcription initiation"/>
    <property type="evidence" value="ECO:0007669"/>
    <property type="project" value="InterPro"/>
</dbReference>
<proteinExistence type="inferred from homology"/>
<dbReference type="Proteomes" id="UP000823862">
    <property type="component" value="Unassembled WGS sequence"/>
</dbReference>
<keyword evidence="3" id="KW-0731">Sigma factor</keyword>
<evidence type="ECO:0000256" key="1">
    <source>
        <dbReference type="ARBA" id="ARBA00010641"/>
    </source>
</evidence>
<evidence type="ECO:0000313" key="7">
    <source>
        <dbReference type="EMBL" id="HJA86871.1"/>
    </source>
</evidence>
<dbReference type="InterPro" id="IPR039425">
    <property type="entry name" value="RNA_pol_sigma-70-like"/>
</dbReference>
<dbReference type="PANTHER" id="PTHR43133:SF46">
    <property type="entry name" value="RNA POLYMERASE SIGMA-70 FACTOR ECF SUBFAMILY"/>
    <property type="match status" value="1"/>
</dbReference>
<evidence type="ECO:0000256" key="2">
    <source>
        <dbReference type="ARBA" id="ARBA00023015"/>
    </source>
</evidence>
<dbReference type="InterPro" id="IPR014327">
    <property type="entry name" value="RNA_pol_sigma70_bacteroid"/>
</dbReference>
<dbReference type="PANTHER" id="PTHR43133">
    <property type="entry name" value="RNA POLYMERASE ECF-TYPE SIGMA FACTO"/>
    <property type="match status" value="1"/>
</dbReference>
<evidence type="ECO:0000259" key="6">
    <source>
        <dbReference type="Pfam" id="PF08281"/>
    </source>
</evidence>
<dbReference type="CDD" id="cd06171">
    <property type="entry name" value="Sigma70_r4"/>
    <property type="match status" value="1"/>
</dbReference>
<dbReference type="InterPro" id="IPR036388">
    <property type="entry name" value="WH-like_DNA-bd_sf"/>
</dbReference>
<dbReference type="InterPro" id="IPR013324">
    <property type="entry name" value="RNA_pol_sigma_r3/r4-like"/>
</dbReference>
<evidence type="ECO:0000313" key="8">
    <source>
        <dbReference type="Proteomes" id="UP000823862"/>
    </source>
</evidence>
<evidence type="ECO:0000259" key="5">
    <source>
        <dbReference type="Pfam" id="PF04542"/>
    </source>
</evidence>
<gene>
    <name evidence="7" type="ORF">H9950_11915</name>
</gene>
<dbReference type="GO" id="GO:0016987">
    <property type="term" value="F:sigma factor activity"/>
    <property type="evidence" value="ECO:0007669"/>
    <property type="project" value="UniProtKB-KW"/>
</dbReference>
<dbReference type="Gene3D" id="1.10.1740.10">
    <property type="match status" value="1"/>
</dbReference>
<dbReference type="Gene3D" id="1.10.10.10">
    <property type="entry name" value="Winged helix-like DNA-binding domain superfamily/Winged helix DNA-binding domain"/>
    <property type="match status" value="1"/>
</dbReference>
<name>A0A9D2HYI0_9BACE</name>